<dbReference type="Proteomes" id="UP000230233">
    <property type="component" value="Chromosome IV"/>
</dbReference>
<dbReference type="AlphaFoldDB" id="A0A2G5U4I7"/>
<feature type="region of interest" description="Disordered" evidence="1">
    <location>
        <begin position="118"/>
        <end position="137"/>
    </location>
</feature>
<evidence type="ECO:0000313" key="3">
    <source>
        <dbReference type="Proteomes" id="UP000230233"/>
    </source>
</evidence>
<evidence type="ECO:0000256" key="1">
    <source>
        <dbReference type="SAM" id="MobiDB-lite"/>
    </source>
</evidence>
<comment type="caution">
    <text evidence="2">The sequence shown here is derived from an EMBL/GenBank/DDBJ whole genome shotgun (WGS) entry which is preliminary data.</text>
</comment>
<evidence type="ECO:0000313" key="2">
    <source>
        <dbReference type="EMBL" id="PIC34393.1"/>
    </source>
</evidence>
<protein>
    <submittedName>
        <fullName evidence="2">Uncharacterized protein</fullName>
    </submittedName>
</protein>
<sequence length="137" mass="15466">MGGLKKLINYTRFFANLILAKSRPASRPGRRKFFKIFVLNLPTSSISRRGNLPEQLPGLTGLESRWQDQQNGMKGAVWFPGCTNFHRSEDSYNGRIGRIPIQMRAATKWNGSFQRSMSGSAWSSGSIDFQNSESTFQ</sequence>
<reference evidence="3" key="1">
    <citation type="submission" date="2017-10" db="EMBL/GenBank/DDBJ databases">
        <title>Rapid genome shrinkage in a self-fertile nematode reveals novel sperm competition proteins.</title>
        <authorList>
            <person name="Yin D."/>
            <person name="Schwarz E.M."/>
            <person name="Thomas C.G."/>
            <person name="Felde R.L."/>
            <person name="Korf I.F."/>
            <person name="Cutter A.D."/>
            <person name="Schartner C.M."/>
            <person name="Ralston E.J."/>
            <person name="Meyer B.J."/>
            <person name="Haag E.S."/>
        </authorList>
    </citation>
    <scope>NUCLEOTIDE SEQUENCE [LARGE SCALE GENOMIC DNA]</scope>
    <source>
        <strain evidence="3">JU1422</strain>
    </source>
</reference>
<proteinExistence type="predicted"/>
<gene>
    <name evidence="2" type="primary">Cni-M04B2.2</name>
    <name evidence="2" type="synonym">Cnig_chr_IV.g14060</name>
    <name evidence="2" type="ORF">B9Z55_014060</name>
</gene>
<dbReference type="EMBL" id="PDUG01000004">
    <property type="protein sequence ID" value="PIC34393.1"/>
    <property type="molecule type" value="Genomic_DNA"/>
</dbReference>
<accession>A0A2G5U4I7</accession>
<dbReference type="OrthoDB" id="47730at2759"/>
<name>A0A2G5U4I7_9PELO</name>
<feature type="compositionally biased region" description="Polar residues" evidence="1">
    <location>
        <begin position="127"/>
        <end position="137"/>
    </location>
</feature>
<organism evidence="2 3">
    <name type="scientific">Caenorhabditis nigoni</name>
    <dbReference type="NCBI Taxonomy" id="1611254"/>
    <lineage>
        <taxon>Eukaryota</taxon>
        <taxon>Metazoa</taxon>
        <taxon>Ecdysozoa</taxon>
        <taxon>Nematoda</taxon>
        <taxon>Chromadorea</taxon>
        <taxon>Rhabditida</taxon>
        <taxon>Rhabditina</taxon>
        <taxon>Rhabditomorpha</taxon>
        <taxon>Rhabditoidea</taxon>
        <taxon>Rhabditidae</taxon>
        <taxon>Peloderinae</taxon>
        <taxon>Caenorhabditis</taxon>
    </lineage>
</organism>
<keyword evidence="3" id="KW-1185">Reference proteome</keyword>